<feature type="transmembrane region" description="Helical" evidence="8">
    <location>
        <begin position="322"/>
        <end position="342"/>
    </location>
</feature>
<evidence type="ECO:0000256" key="2">
    <source>
        <dbReference type="ARBA" id="ARBA00005179"/>
    </source>
</evidence>
<dbReference type="GO" id="GO:0016020">
    <property type="term" value="C:membrane"/>
    <property type="evidence" value="ECO:0007669"/>
    <property type="project" value="UniProtKB-SubCell"/>
</dbReference>
<protein>
    <recommendedName>
        <fullName evidence="9">Wax synthase domain-containing protein</fullName>
    </recommendedName>
</protein>
<name>A0ABD3MT61_9STRA</name>
<keyword evidence="4" id="KW-0808">Transferase</keyword>
<evidence type="ECO:0000256" key="7">
    <source>
        <dbReference type="ARBA" id="ARBA00023136"/>
    </source>
</evidence>
<evidence type="ECO:0000313" key="10">
    <source>
        <dbReference type="EMBL" id="KAL3767146.1"/>
    </source>
</evidence>
<organism evidence="10 11">
    <name type="scientific">Stephanodiscus triporus</name>
    <dbReference type="NCBI Taxonomy" id="2934178"/>
    <lineage>
        <taxon>Eukaryota</taxon>
        <taxon>Sar</taxon>
        <taxon>Stramenopiles</taxon>
        <taxon>Ochrophyta</taxon>
        <taxon>Bacillariophyta</taxon>
        <taxon>Coscinodiscophyceae</taxon>
        <taxon>Thalassiosirophycidae</taxon>
        <taxon>Stephanodiscales</taxon>
        <taxon>Stephanodiscaceae</taxon>
        <taxon>Stephanodiscus</taxon>
    </lineage>
</organism>
<feature type="transmembrane region" description="Helical" evidence="8">
    <location>
        <begin position="60"/>
        <end position="86"/>
    </location>
</feature>
<keyword evidence="7 8" id="KW-0472">Membrane</keyword>
<evidence type="ECO:0000256" key="4">
    <source>
        <dbReference type="ARBA" id="ARBA00022679"/>
    </source>
</evidence>
<feature type="domain" description="Wax synthase" evidence="9">
    <location>
        <begin position="282"/>
        <end position="350"/>
    </location>
</feature>
<proteinExistence type="inferred from homology"/>
<dbReference type="InterPro" id="IPR044851">
    <property type="entry name" value="Wax_synthase"/>
</dbReference>
<evidence type="ECO:0000313" key="11">
    <source>
        <dbReference type="Proteomes" id="UP001530315"/>
    </source>
</evidence>
<evidence type="ECO:0000259" key="9">
    <source>
        <dbReference type="Pfam" id="PF13813"/>
    </source>
</evidence>
<dbReference type="EMBL" id="JALLAZ020001712">
    <property type="protein sequence ID" value="KAL3767146.1"/>
    <property type="molecule type" value="Genomic_DNA"/>
</dbReference>
<feature type="transmembrane region" description="Helical" evidence="8">
    <location>
        <begin position="371"/>
        <end position="391"/>
    </location>
</feature>
<dbReference type="InterPro" id="IPR032805">
    <property type="entry name" value="Wax_synthase_dom"/>
</dbReference>
<dbReference type="Pfam" id="PF13813">
    <property type="entry name" value="MBOAT_2"/>
    <property type="match status" value="1"/>
</dbReference>
<keyword evidence="6 8" id="KW-1133">Transmembrane helix</keyword>
<evidence type="ECO:0000256" key="8">
    <source>
        <dbReference type="SAM" id="Phobius"/>
    </source>
</evidence>
<dbReference type="PANTHER" id="PTHR31595:SF57">
    <property type="entry name" value="OS04G0481900 PROTEIN"/>
    <property type="match status" value="1"/>
</dbReference>
<feature type="transmembrane region" description="Helical" evidence="8">
    <location>
        <begin position="252"/>
        <end position="278"/>
    </location>
</feature>
<gene>
    <name evidence="10" type="ORF">ACHAW5_003165</name>
</gene>
<dbReference type="AlphaFoldDB" id="A0ABD3MT61"/>
<feature type="transmembrane region" description="Helical" evidence="8">
    <location>
        <begin position="107"/>
        <end position="127"/>
    </location>
</feature>
<comment type="similarity">
    <text evidence="3">Belongs to the wax synthase family.</text>
</comment>
<dbReference type="PANTHER" id="PTHR31595">
    <property type="entry name" value="LONG-CHAIN-ALCOHOL O-FATTY-ACYLTRANSFERASE 3-RELATED"/>
    <property type="match status" value="1"/>
</dbReference>
<evidence type="ECO:0000256" key="6">
    <source>
        <dbReference type="ARBA" id="ARBA00022989"/>
    </source>
</evidence>
<comment type="caution">
    <text evidence="10">The sequence shown here is derived from an EMBL/GenBank/DDBJ whole genome shotgun (WGS) entry which is preliminary data.</text>
</comment>
<accession>A0ABD3MT61</accession>
<comment type="subcellular location">
    <subcellularLocation>
        <location evidence="1">Membrane</location>
        <topology evidence="1">Multi-pass membrane protein</topology>
    </subcellularLocation>
</comment>
<evidence type="ECO:0000256" key="3">
    <source>
        <dbReference type="ARBA" id="ARBA00007282"/>
    </source>
</evidence>
<comment type="pathway">
    <text evidence="2">Secondary metabolite biosynthesis.</text>
</comment>
<sequence>MSSTASFGEWVGRNLLFSDVLESDKRVPCMTFTIHENVLKLFGVDHGGTRFGLLAPRIEFWIALIMVLIMGATITSCLSCIIYRFIVLPRKQLHTRKGKRSDDSGMTSFLIGFGIIMPICVVLPFYYMRYFVIRSKIIKFLAACAQLTLFFRCSEAMFGYLPLHVDDSLTNLLIYTALPVEVKFDSKGAKQSDMQMIKCNFVNWVKYVFILGLYLSLLQAYDYQPYPNDEGPALQDIKLWTGFSHGQLINNILVAILFQILLTTFGFGLNFIASLAGIQLMPFMLNPIFESSSPSDFWGRRWNMVVHGFLKRGVYKPVRSKFSRFTASVVTFIASGLFHEWILSVVFQPEGEGGVCYPVCYLPGYGRNTLFFLWNAIVIGLEYAIGGAAMFQLIRAHLPVTVVSLLVASTALPAAHWFTNDYVRSDFFRDTLIGFPTIVRL</sequence>
<dbReference type="GO" id="GO:0016740">
    <property type="term" value="F:transferase activity"/>
    <property type="evidence" value="ECO:0007669"/>
    <property type="project" value="UniProtKB-KW"/>
</dbReference>
<feature type="transmembrane region" description="Helical" evidence="8">
    <location>
        <begin position="398"/>
        <end position="418"/>
    </location>
</feature>
<reference evidence="10 11" key="1">
    <citation type="submission" date="2024-10" db="EMBL/GenBank/DDBJ databases">
        <title>Updated reference genomes for cyclostephanoid diatoms.</title>
        <authorList>
            <person name="Roberts W.R."/>
            <person name="Alverson A.J."/>
        </authorList>
    </citation>
    <scope>NUCLEOTIDE SEQUENCE [LARGE SCALE GENOMIC DNA]</scope>
    <source>
        <strain evidence="10 11">AJA276-08</strain>
    </source>
</reference>
<evidence type="ECO:0000256" key="5">
    <source>
        <dbReference type="ARBA" id="ARBA00022692"/>
    </source>
</evidence>
<dbReference type="Proteomes" id="UP001530315">
    <property type="component" value="Unassembled WGS sequence"/>
</dbReference>
<feature type="transmembrane region" description="Helical" evidence="8">
    <location>
        <begin position="204"/>
        <end position="221"/>
    </location>
</feature>
<keyword evidence="11" id="KW-1185">Reference proteome</keyword>
<evidence type="ECO:0000256" key="1">
    <source>
        <dbReference type="ARBA" id="ARBA00004141"/>
    </source>
</evidence>
<keyword evidence="5 8" id="KW-0812">Transmembrane</keyword>